<proteinExistence type="predicted"/>
<dbReference type="KEGG" id="cbar:PATL70BA_1791"/>
<accession>A0A3P7PBY6</accession>
<dbReference type="SUPFAM" id="SSF53795">
    <property type="entry name" value="PEP carboxykinase-like"/>
    <property type="match status" value="1"/>
</dbReference>
<keyword evidence="2" id="KW-1185">Reference proteome</keyword>
<evidence type="ECO:0000313" key="1">
    <source>
        <dbReference type="EMBL" id="VDN47683.1"/>
    </source>
</evidence>
<dbReference type="InterPro" id="IPR032583">
    <property type="entry name" value="DUF4914"/>
</dbReference>
<dbReference type="OrthoDB" id="9763944at2"/>
<protein>
    <recommendedName>
        <fullName evidence="3">DUF4914 domain-containing protein</fullName>
    </recommendedName>
</protein>
<evidence type="ECO:0000313" key="2">
    <source>
        <dbReference type="Proteomes" id="UP000279029"/>
    </source>
</evidence>
<reference evidence="1 2" key="1">
    <citation type="submission" date="2018-09" db="EMBL/GenBank/DDBJ databases">
        <authorList>
            <person name="Postec A."/>
        </authorList>
    </citation>
    <scope>NUCLEOTIDE SEQUENCE [LARGE SCALE GENOMIC DNA]</scope>
    <source>
        <strain evidence="1">70B-A</strain>
    </source>
</reference>
<evidence type="ECO:0008006" key="3">
    <source>
        <dbReference type="Google" id="ProtNLM"/>
    </source>
</evidence>
<dbReference type="Proteomes" id="UP000279029">
    <property type="component" value="Chromosome"/>
</dbReference>
<dbReference type="EMBL" id="LR130778">
    <property type="protein sequence ID" value="VDN47683.1"/>
    <property type="molecule type" value="Genomic_DNA"/>
</dbReference>
<sequence length="623" mass="69391">MSKNVLSKFRFDANAADIVANAKSVTVPESRAHILDMATGNGQQIFKVNYEVEGLGLVEEVEVVRCKNGVSVNYVESYMRRRDPNCMYIGDDLPTDKLTYKEKFGESFEGVRKETFEWLKTQDLIVLPFISGDAKHGGYESILIGPKNAAFFTGGLADLQGFIPADELREGFEPKAVIYLAPVFRHTHYDGKQVVVHNRLDNLHEVYSFNLYPGPSAKKGVYGILLSIGEKEGWITAHASTVRVTTPYDNSVVIMHEGASGGGKSEMIEEVHRESDGSVLLGVDLITEDSLYLELGDTCELHPVTDDMALCHPSYQNGSKLVVTDAEAGWFLRFDHIKEYGTSIEHEKLTIHPPEPLIFLNMDGAPDSTILIWEHKMDAPGVPCPNPRVIMPRHFVPDVISDPVEVDVRSFGVRMPPLTKDKITYGIVGMLHILPPALAWLWRLVAPRGHANPSIVDTGGMSSEGVGSYWPFATGKMVTQANLLLEQIQNTPNTKYVLIPNQHIGSFKVGFIAEWLDREYLARKGSAKFRPDQLVESRCSTLGYSPKSLRIDGHNIPKGLLRTNHQVNIGDEAYDAGAKLLTDFFKRELVKFNTEELNPLGRQIIDAYMRDATVEEFAALMPM</sequence>
<dbReference type="RefSeq" id="WP_125136950.1">
    <property type="nucleotide sequence ID" value="NZ_LR130778.1"/>
</dbReference>
<gene>
    <name evidence="1" type="ORF">PATL70BA_1791</name>
</gene>
<dbReference type="Pfam" id="PF16260">
    <property type="entry name" value="DUF4914"/>
    <property type="match status" value="1"/>
</dbReference>
<name>A0A3P7PBY6_9FIRM</name>
<organism evidence="1 2">
    <name type="scientific">Petrocella atlantisensis</name>
    <dbReference type="NCBI Taxonomy" id="2173034"/>
    <lineage>
        <taxon>Bacteria</taxon>
        <taxon>Bacillati</taxon>
        <taxon>Bacillota</taxon>
        <taxon>Clostridia</taxon>
        <taxon>Lachnospirales</taxon>
        <taxon>Vallitaleaceae</taxon>
        <taxon>Petrocella</taxon>
    </lineage>
</organism>
<dbReference type="AlphaFoldDB" id="A0A3P7PBY6"/>